<evidence type="ECO:0000256" key="1">
    <source>
        <dbReference type="SAM" id="MobiDB-lite"/>
    </source>
</evidence>
<evidence type="ECO:0000313" key="2">
    <source>
        <dbReference type="EMBL" id="KXA98280.1"/>
    </source>
</evidence>
<feature type="compositionally biased region" description="Basic and acidic residues" evidence="1">
    <location>
        <begin position="93"/>
        <end position="102"/>
    </location>
</feature>
<reference evidence="2 3" key="1">
    <citation type="journal article" date="2016" name="Sci. Rep.">
        <title>Metabolic traits of an uncultured archaeal lineage -MSBL1- from brine pools of the Red Sea.</title>
        <authorList>
            <person name="Mwirichia R."/>
            <person name="Alam I."/>
            <person name="Rashid M."/>
            <person name="Vinu M."/>
            <person name="Ba-Alawi W."/>
            <person name="Anthony Kamau A."/>
            <person name="Kamanda Ngugi D."/>
            <person name="Goker M."/>
            <person name="Klenk H.P."/>
            <person name="Bajic V."/>
            <person name="Stingl U."/>
        </authorList>
    </citation>
    <scope>NUCLEOTIDE SEQUENCE [LARGE SCALE GENOMIC DNA]</scope>
    <source>
        <strain evidence="2">SCGC-AAA259I09</strain>
    </source>
</reference>
<dbReference type="Proteomes" id="UP000070463">
    <property type="component" value="Unassembled WGS sequence"/>
</dbReference>
<feature type="region of interest" description="Disordered" evidence="1">
    <location>
        <begin position="46"/>
        <end position="103"/>
    </location>
</feature>
<gene>
    <name evidence="2" type="ORF">AKJ37_00660</name>
</gene>
<keyword evidence="3" id="KW-1185">Reference proteome</keyword>
<dbReference type="Gene3D" id="3.40.50.150">
    <property type="entry name" value="Vaccinia Virus protein VP39"/>
    <property type="match status" value="1"/>
</dbReference>
<dbReference type="InterPro" id="IPR029063">
    <property type="entry name" value="SAM-dependent_MTases_sf"/>
</dbReference>
<comment type="caution">
    <text evidence="2">The sequence shown here is derived from an EMBL/GenBank/DDBJ whole genome shotgun (WGS) entry which is preliminary data.</text>
</comment>
<dbReference type="AlphaFoldDB" id="A0A133UVZ0"/>
<dbReference type="EMBL" id="LHXR01000004">
    <property type="protein sequence ID" value="KXA98280.1"/>
    <property type="molecule type" value="Genomic_DNA"/>
</dbReference>
<sequence length="203" mass="23407">MTRQRVQQIANNFSVKEICNAFKEGKSVEEIAEVLGMTQQWVAKYDSNPTRDHKPHNKSDKLQRRCNSDDKSGDSTNQQKFEEPQQTQTEEQTQQKETKLERPTYNILGFKDGEWRKHVKDADPDQPDADFYHGVTPAFVIENLLKLYKPEKVLDSMAGIGTTGYVCEKYDIDYELYDINPYPKYNVKHPFRVTSGVSGPPLV</sequence>
<evidence type="ECO:0008006" key="4">
    <source>
        <dbReference type="Google" id="ProtNLM"/>
    </source>
</evidence>
<evidence type="ECO:0000313" key="3">
    <source>
        <dbReference type="Proteomes" id="UP000070463"/>
    </source>
</evidence>
<protein>
    <recommendedName>
        <fullName evidence="4">DNA methylase N-4/N-6 domain-containing protein</fullName>
    </recommendedName>
</protein>
<dbReference type="SUPFAM" id="SSF53335">
    <property type="entry name" value="S-adenosyl-L-methionine-dependent methyltransferases"/>
    <property type="match status" value="1"/>
</dbReference>
<accession>A0A133UVZ0</accession>
<proteinExistence type="predicted"/>
<name>A0A133UVZ0_9EURY</name>
<organism evidence="2 3">
    <name type="scientific">candidate division MSBL1 archaeon SCGC-AAA259I09</name>
    <dbReference type="NCBI Taxonomy" id="1698267"/>
    <lineage>
        <taxon>Archaea</taxon>
        <taxon>Methanobacteriati</taxon>
        <taxon>Methanobacteriota</taxon>
        <taxon>candidate division MSBL1</taxon>
    </lineage>
</organism>
<feature type="compositionally biased region" description="Basic and acidic residues" evidence="1">
    <location>
        <begin position="49"/>
        <end position="73"/>
    </location>
</feature>